<evidence type="ECO:0008006" key="4">
    <source>
        <dbReference type="Google" id="ProtNLM"/>
    </source>
</evidence>
<name>A0A4R7JIJ5_9GAMM</name>
<dbReference type="EMBL" id="SOAX01000008">
    <property type="protein sequence ID" value="TDT37126.1"/>
    <property type="molecule type" value="Genomic_DNA"/>
</dbReference>
<evidence type="ECO:0000313" key="2">
    <source>
        <dbReference type="EMBL" id="TDT37126.1"/>
    </source>
</evidence>
<proteinExistence type="predicted"/>
<feature type="chain" id="PRO_5020487148" description="DUF5666 domain-containing protein" evidence="1">
    <location>
        <begin position="32"/>
        <end position="112"/>
    </location>
</feature>
<sequence length="112" mass="12249">MKATNQKRRHYGAGILVTALIAMLLAVSASAADVKTPGAEESVMGPIQAVEESGGSLIVEGRRFFLAQDVLFDGVEMARDQVLERLSKGDSVILYRESISQERIEQIRTSLR</sequence>
<organism evidence="2 3">
    <name type="scientific">Halospina denitrificans</name>
    <dbReference type="NCBI Taxonomy" id="332522"/>
    <lineage>
        <taxon>Bacteria</taxon>
        <taxon>Pseudomonadati</taxon>
        <taxon>Pseudomonadota</taxon>
        <taxon>Gammaproteobacteria</taxon>
        <taxon>Halospina</taxon>
    </lineage>
</organism>
<comment type="caution">
    <text evidence="2">The sequence shown here is derived from an EMBL/GenBank/DDBJ whole genome shotgun (WGS) entry which is preliminary data.</text>
</comment>
<accession>A0A4R7JIJ5</accession>
<dbReference type="AlphaFoldDB" id="A0A4R7JIJ5"/>
<keyword evidence="3" id="KW-1185">Reference proteome</keyword>
<feature type="signal peptide" evidence="1">
    <location>
        <begin position="1"/>
        <end position="31"/>
    </location>
</feature>
<reference evidence="2 3" key="1">
    <citation type="submission" date="2019-03" db="EMBL/GenBank/DDBJ databases">
        <title>Genomic Encyclopedia of Type Strains, Phase IV (KMG-IV): sequencing the most valuable type-strain genomes for metagenomic binning, comparative biology and taxonomic classification.</title>
        <authorList>
            <person name="Goeker M."/>
        </authorList>
    </citation>
    <scope>NUCLEOTIDE SEQUENCE [LARGE SCALE GENOMIC DNA]</scope>
    <source>
        <strain evidence="2 3">DSM 15505</strain>
    </source>
</reference>
<protein>
    <recommendedName>
        <fullName evidence="4">DUF5666 domain-containing protein</fullName>
    </recommendedName>
</protein>
<keyword evidence="1" id="KW-0732">Signal</keyword>
<evidence type="ECO:0000256" key="1">
    <source>
        <dbReference type="SAM" id="SignalP"/>
    </source>
</evidence>
<dbReference type="Proteomes" id="UP000295830">
    <property type="component" value="Unassembled WGS sequence"/>
</dbReference>
<evidence type="ECO:0000313" key="3">
    <source>
        <dbReference type="Proteomes" id="UP000295830"/>
    </source>
</evidence>
<gene>
    <name evidence="2" type="ORF">DES49_3078</name>
</gene>
<dbReference type="RefSeq" id="WP_208297047.1">
    <property type="nucleotide sequence ID" value="NZ_SOAX01000008.1"/>
</dbReference>